<dbReference type="STRING" id="278856.A0A212ESE1"/>
<feature type="region of interest" description="Disordered" evidence="1">
    <location>
        <begin position="1"/>
        <end position="40"/>
    </location>
</feature>
<evidence type="ECO:0000256" key="1">
    <source>
        <dbReference type="SAM" id="MobiDB-lite"/>
    </source>
</evidence>
<accession>A0A212ESE1</accession>
<comment type="caution">
    <text evidence="2">The sequence shown here is derived from an EMBL/GenBank/DDBJ whole genome shotgun (WGS) entry which is preliminary data.</text>
</comment>
<feature type="non-terminal residue" evidence="2">
    <location>
        <position position="40"/>
    </location>
</feature>
<organism evidence="2 3">
    <name type="scientific">Danaus plexippus plexippus</name>
    <dbReference type="NCBI Taxonomy" id="278856"/>
    <lineage>
        <taxon>Eukaryota</taxon>
        <taxon>Metazoa</taxon>
        <taxon>Ecdysozoa</taxon>
        <taxon>Arthropoda</taxon>
        <taxon>Hexapoda</taxon>
        <taxon>Insecta</taxon>
        <taxon>Pterygota</taxon>
        <taxon>Neoptera</taxon>
        <taxon>Endopterygota</taxon>
        <taxon>Lepidoptera</taxon>
        <taxon>Glossata</taxon>
        <taxon>Ditrysia</taxon>
        <taxon>Papilionoidea</taxon>
        <taxon>Nymphalidae</taxon>
        <taxon>Danainae</taxon>
        <taxon>Danaini</taxon>
        <taxon>Danaina</taxon>
        <taxon>Danaus</taxon>
        <taxon>Danaus</taxon>
    </lineage>
</organism>
<dbReference type="Proteomes" id="UP000007151">
    <property type="component" value="Unassembled WGS sequence"/>
</dbReference>
<dbReference type="EMBL" id="AGBW02012805">
    <property type="protein sequence ID" value="OWR44413.1"/>
    <property type="molecule type" value="Genomic_DNA"/>
</dbReference>
<sequence length="40" mass="4444">MWPASQYSHTNHQANASKSNEHQNQQNLKTLGMTSAISMA</sequence>
<proteinExistence type="predicted"/>
<name>A0A212ESE1_DANPL</name>
<protein>
    <submittedName>
        <fullName evidence="2">Uncharacterized protein</fullName>
    </submittedName>
</protein>
<dbReference type="InParanoid" id="A0A212ESE1"/>
<reference evidence="2 3" key="1">
    <citation type="journal article" date="2011" name="Cell">
        <title>The monarch butterfly genome yields insights into long-distance migration.</title>
        <authorList>
            <person name="Zhan S."/>
            <person name="Merlin C."/>
            <person name="Boore J.L."/>
            <person name="Reppert S.M."/>
        </authorList>
    </citation>
    <scope>NUCLEOTIDE SEQUENCE [LARGE SCALE GENOMIC DNA]</scope>
    <source>
        <strain evidence="2">F-2</strain>
    </source>
</reference>
<keyword evidence="3" id="KW-1185">Reference proteome</keyword>
<dbReference type="AlphaFoldDB" id="A0A212ESE1"/>
<dbReference type="KEGG" id="dpl:KGM_205533A"/>
<evidence type="ECO:0000313" key="2">
    <source>
        <dbReference type="EMBL" id="OWR44413.1"/>
    </source>
</evidence>
<gene>
    <name evidence="2" type="ORF">KGM_205533A</name>
</gene>
<evidence type="ECO:0000313" key="3">
    <source>
        <dbReference type="Proteomes" id="UP000007151"/>
    </source>
</evidence>